<dbReference type="InterPro" id="IPR050197">
    <property type="entry name" value="Aldolase_class_II_sugar_metab"/>
</dbReference>
<accession>A0A8A0RNH0</accession>
<dbReference type="GO" id="GO:0019323">
    <property type="term" value="P:pentose catabolic process"/>
    <property type="evidence" value="ECO:0007669"/>
    <property type="project" value="TreeGrafter"/>
</dbReference>
<dbReference type="AlphaFoldDB" id="A0A8A0RNH0"/>
<dbReference type="GO" id="GO:0046872">
    <property type="term" value="F:metal ion binding"/>
    <property type="evidence" value="ECO:0007669"/>
    <property type="project" value="UniProtKB-KW"/>
</dbReference>
<evidence type="ECO:0000256" key="1">
    <source>
        <dbReference type="ARBA" id="ARBA00022723"/>
    </source>
</evidence>
<keyword evidence="2 4" id="KW-0456">Lyase</keyword>
<dbReference type="Pfam" id="PF00596">
    <property type="entry name" value="Aldolase_II"/>
    <property type="match status" value="1"/>
</dbReference>
<sequence length="214" mass="23422">MDVKEIRKAVCEAGLRMCSTGLVAGTWGNISARVDQTHMLITPSGMDYKTLKPEDIVLVNIHDLKYEGTLKPSLETPLHAAIYRERPGINAVIHTHSTNACTVAAAHKEIPPILDDMVQIIGGSLRVASYALPGTDELVEYAIEKLEGRNAVILANHGPVCLGRSIEEAFVTCQVVEKAARVFIDAQLLGGAVRLKDEDVAFMHKFFLEKYGQK</sequence>
<dbReference type="GO" id="GO:0005829">
    <property type="term" value="C:cytosol"/>
    <property type="evidence" value="ECO:0007669"/>
    <property type="project" value="TreeGrafter"/>
</dbReference>
<dbReference type="Proteomes" id="UP000662904">
    <property type="component" value="Chromosome"/>
</dbReference>
<evidence type="ECO:0000313" key="4">
    <source>
        <dbReference type="EMBL" id="QSQ08756.1"/>
    </source>
</evidence>
<dbReference type="EMBL" id="CP059066">
    <property type="protein sequence ID" value="QSQ08756.1"/>
    <property type="molecule type" value="Genomic_DNA"/>
</dbReference>
<reference evidence="4" key="1">
    <citation type="submission" date="2020-07" db="EMBL/GenBank/DDBJ databases">
        <title>Koleobacter methoxysyntrophicus gen. nov., sp. nov., a novel anaerobic bacterium isolated from deep subsurface oil field and proposal of Koleobacterales ord. nov. in the phylum Firmicutes.</title>
        <authorList>
            <person name="Sakamoto S."/>
            <person name="Tamaki H."/>
        </authorList>
    </citation>
    <scope>NUCLEOTIDE SEQUENCE</scope>
    <source>
        <strain evidence="4">NRmbB1</strain>
    </source>
</reference>
<dbReference type="EC" id="4.1.2.17" evidence="4"/>
<dbReference type="SUPFAM" id="SSF53639">
    <property type="entry name" value="AraD/HMP-PK domain-like"/>
    <property type="match status" value="1"/>
</dbReference>
<dbReference type="PANTHER" id="PTHR22789">
    <property type="entry name" value="FUCULOSE PHOSPHATE ALDOLASE"/>
    <property type="match status" value="1"/>
</dbReference>
<name>A0A8A0RNH0_9FIRM</name>
<dbReference type="Gene3D" id="3.40.225.10">
    <property type="entry name" value="Class II aldolase/adducin N-terminal domain"/>
    <property type="match status" value="1"/>
</dbReference>
<feature type="domain" description="Class II aldolase/adducin N-terminal" evidence="3">
    <location>
        <begin position="8"/>
        <end position="184"/>
    </location>
</feature>
<gene>
    <name evidence="4" type="primary">fucA</name>
    <name evidence="4" type="ORF">H0A61_01101</name>
</gene>
<keyword evidence="5" id="KW-1185">Reference proteome</keyword>
<dbReference type="InterPro" id="IPR036409">
    <property type="entry name" value="Aldolase_II/adducin_N_sf"/>
</dbReference>
<dbReference type="SMART" id="SM01007">
    <property type="entry name" value="Aldolase_II"/>
    <property type="match status" value="1"/>
</dbReference>
<dbReference type="GO" id="GO:0008738">
    <property type="term" value="F:L-fuculose-phosphate aldolase activity"/>
    <property type="evidence" value="ECO:0007669"/>
    <property type="project" value="UniProtKB-EC"/>
</dbReference>
<protein>
    <submittedName>
        <fullName evidence="4">L-fuculose phosphate aldolase</fullName>
        <ecNumber evidence="4">4.1.2.17</ecNumber>
    </submittedName>
</protein>
<keyword evidence="1" id="KW-0479">Metal-binding</keyword>
<evidence type="ECO:0000313" key="5">
    <source>
        <dbReference type="Proteomes" id="UP000662904"/>
    </source>
</evidence>
<organism evidence="4 5">
    <name type="scientific">Koleobacter methoxysyntrophicus</name>
    <dbReference type="NCBI Taxonomy" id="2751313"/>
    <lineage>
        <taxon>Bacteria</taxon>
        <taxon>Bacillati</taxon>
        <taxon>Bacillota</taxon>
        <taxon>Clostridia</taxon>
        <taxon>Koleobacterales</taxon>
        <taxon>Koleobacteraceae</taxon>
        <taxon>Koleobacter</taxon>
    </lineage>
</organism>
<dbReference type="InterPro" id="IPR001303">
    <property type="entry name" value="Aldolase_II/adducin_N"/>
</dbReference>
<dbReference type="KEGG" id="kme:H0A61_01101"/>
<proteinExistence type="predicted"/>
<evidence type="ECO:0000256" key="2">
    <source>
        <dbReference type="ARBA" id="ARBA00023239"/>
    </source>
</evidence>
<dbReference type="PANTHER" id="PTHR22789:SF0">
    <property type="entry name" value="3-OXO-TETRONATE 4-PHOSPHATE DECARBOXYLASE-RELATED"/>
    <property type="match status" value="1"/>
</dbReference>
<dbReference type="RefSeq" id="WP_206708960.1">
    <property type="nucleotide sequence ID" value="NZ_CP059066.1"/>
</dbReference>
<evidence type="ECO:0000259" key="3">
    <source>
        <dbReference type="SMART" id="SM01007"/>
    </source>
</evidence>